<evidence type="ECO:0000313" key="2">
    <source>
        <dbReference type="EMBL" id="TGK05225.1"/>
    </source>
</evidence>
<dbReference type="AlphaFoldDB" id="A0A5F1ZNY3"/>
<sequence>MIETSYNSLDEALGELLPYSTELKNGLTSHATMVAEALCALGKQEEVIPWIQNYILGMEKKPPAQEVITDENWKGALGKTARNTDWVLFFEKELEHASWKEVLNVWVDRLSPGFCADATHGIIRVGHAVRSLSHSESEIRIREFAEALGRWACTYQVLPDQRTNPLFIGRPRAAISKVRIVPKEFRKYNGTIVSALEDLDQDPNFSSVISMVDLSGDIGASISEMTSVFANVFLENAHDTLGAIVFTHGVTSLVAFRHLLPFLAEDTKRKTLEYAWQSSCSLYVSFGDPIPFQAKEKKILDRETLIDMAVRNGDEHTIKLTEACLVENEIHPDPVYFLASERACQLLKA</sequence>
<reference evidence="2 5" key="2">
    <citation type="journal article" date="2019" name="PLoS Negl. Trop. Dis.">
        <title>Revisiting the worldwide diversity of Leptospira species in the environment.</title>
        <authorList>
            <person name="Vincent A.T."/>
            <person name="Schiettekatte O."/>
            <person name="Bourhy P."/>
            <person name="Veyrier F.J."/>
            <person name="Picardeau M."/>
        </authorList>
    </citation>
    <scope>NUCLEOTIDE SEQUENCE [LARGE SCALE GENOMIC DNA]</scope>
    <source>
        <strain evidence="3">201702690</strain>
        <strain evidence="2 5">SSW18</strain>
    </source>
</reference>
<dbReference type="EMBL" id="RQER01000001">
    <property type="protein sequence ID" value="TGK05225.1"/>
    <property type="molecule type" value="Genomic_DNA"/>
</dbReference>
<dbReference type="Pfam" id="PF14027">
    <property type="entry name" value="Questin_oxidase"/>
    <property type="match status" value="1"/>
</dbReference>
<organism evidence="2 5">
    <name type="scientific">Leptospira langatensis</name>
    <dbReference type="NCBI Taxonomy" id="2484983"/>
    <lineage>
        <taxon>Bacteria</taxon>
        <taxon>Pseudomonadati</taxon>
        <taxon>Spirochaetota</taxon>
        <taxon>Spirochaetia</taxon>
        <taxon>Leptospirales</taxon>
        <taxon>Leptospiraceae</taxon>
        <taxon>Leptospira</taxon>
    </lineage>
</organism>
<dbReference type="PANTHER" id="PTHR35870">
    <property type="entry name" value="PROTEIN, PUTATIVE (AFU_ORTHOLOGUE AFUA_5G03330)-RELATED"/>
    <property type="match status" value="1"/>
</dbReference>
<keyword evidence="4" id="KW-1185">Reference proteome</keyword>
<name>A0A5F1ZNY3_9LEPT</name>
<dbReference type="Proteomes" id="UP000297273">
    <property type="component" value="Unassembled WGS sequence"/>
</dbReference>
<evidence type="ECO:0000313" key="4">
    <source>
        <dbReference type="Proteomes" id="UP000297273"/>
    </source>
</evidence>
<reference evidence="3" key="1">
    <citation type="submission" date="2018-10" db="EMBL/GenBank/DDBJ databases">
        <authorList>
            <person name="Vincent A.T."/>
            <person name="Schiettekatte O."/>
            <person name="Bourhy P."/>
            <person name="Veyrier F.J."/>
            <person name="Picardeau M."/>
        </authorList>
    </citation>
    <scope>NUCLEOTIDE SEQUENCE</scope>
    <source>
        <strain evidence="3">201702690</strain>
    </source>
</reference>
<dbReference type="Proteomes" id="UP000297946">
    <property type="component" value="Unassembled WGS sequence"/>
</dbReference>
<evidence type="ECO:0000313" key="5">
    <source>
        <dbReference type="Proteomes" id="UP000297946"/>
    </source>
</evidence>
<gene>
    <name evidence="2" type="ORF">EHO57_00655</name>
    <name evidence="3" type="ORF">EHQ53_16415</name>
</gene>
<dbReference type="RefSeq" id="WP_135646860.1">
    <property type="nucleotide sequence ID" value="NZ_RQER01000001.1"/>
</dbReference>
<accession>A0A5F1ZNY3</accession>
<keyword evidence="1" id="KW-0560">Oxidoreductase</keyword>
<evidence type="ECO:0000313" key="3">
    <source>
        <dbReference type="EMBL" id="TGL38361.1"/>
    </source>
</evidence>
<dbReference type="InterPro" id="IPR025337">
    <property type="entry name" value="Questin_oxidase-like"/>
</dbReference>
<evidence type="ECO:0000256" key="1">
    <source>
        <dbReference type="ARBA" id="ARBA00023002"/>
    </source>
</evidence>
<dbReference type="GO" id="GO:0016491">
    <property type="term" value="F:oxidoreductase activity"/>
    <property type="evidence" value="ECO:0007669"/>
    <property type="project" value="UniProtKB-KW"/>
</dbReference>
<proteinExistence type="predicted"/>
<dbReference type="PANTHER" id="PTHR35870:SF1">
    <property type="entry name" value="PROTEIN, PUTATIVE (AFU_ORTHOLOGUE AFUA_5G03330)-RELATED"/>
    <property type="match status" value="1"/>
</dbReference>
<dbReference type="EMBL" id="RQGC01000013">
    <property type="protein sequence ID" value="TGL38361.1"/>
    <property type="molecule type" value="Genomic_DNA"/>
</dbReference>
<dbReference type="OrthoDB" id="6457937at2"/>
<comment type="caution">
    <text evidence="2">The sequence shown here is derived from an EMBL/GenBank/DDBJ whole genome shotgun (WGS) entry which is preliminary data.</text>
</comment>
<protein>
    <submittedName>
        <fullName evidence="2">Questin oxidase family protein</fullName>
    </submittedName>
</protein>